<dbReference type="InterPro" id="IPR027417">
    <property type="entry name" value="P-loop_NTPase"/>
</dbReference>
<dbReference type="AlphaFoldDB" id="A0A7X9FR97"/>
<feature type="transmembrane region" description="Helical" evidence="2">
    <location>
        <begin position="290"/>
        <end position="308"/>
    </location>
</feature>
<dbReference type="EMBL" id="JAAZON010000296">
    <property type="protein sequence ID" value="NMC62855.1"/>
    <property type="molecule type" value="Genomic_DNA"/>
</dbReference>
<name>A0A7X9FR97_9DELT</name>
<evidence type="ECO:0000256" key="1">
    <source>
        <dbReference type="SAM" id="Coils"/>
    </source>
</evidence>
<evidence type="ECO:0000313" key="3">
    <source>
        <dbReference type="EMBL" id="NMC62855.1"/>
    </source>
</evidence>
<organism evidence="3 4">
    <name type="scientific">SAR324 cluster bacterium</name>
    <dbReference type="NCBI Taxonomy" id="2024889"/>
    <lineage>
        <taxon>Bacteria</taxon>
        <taxon>Deltaproteobacteria</taxon>
        <taxon>SAR324 cluster</taxon>
    </lineage>
</organism>
<evidence type="ECO:0008006" key="5">
    <source>
        <dbReference type="Google" id="ProtNLM"/>
    </source>
</evidence>
<dbReference type="SUPFAM" id="SSF52540">
    <property type="entry name" value="P-loop containing nucleoside triphosphate hydrolases"/>
    <property type="match status" value="1"/>
</dbReference>
<keyword evidence="1" id="KW-0175">Coiled coil</keyword>
<evidence type="ECO:0000256" key="2">
    <source>
        <dbReference type="SAM" id="Phobius"/>
    </source>
</evidence>
<proteinExistence type="predicted"/>
<keyword evidence="2" id="KW-0812">Transmembrane</keyword>
<accession>A0A7X9FR97</accession>
<evidence type="ECO:0000313" key="4">
    <source>
        <dbReference type="Proteomes" id="UP000524246"/>
    </source>
</evidence>
<feature type="coiled-coil region" evidence="1">
    <location>
        <begin position="389"/>
        <end position="416"/>
    </location>
</feature>
<protein>
    <recommendedName>
        <fullName evidence="5">ABC transporter domain-containing protein</fullName>
    </recommendedName>
</protein>
<sequence>MKGKCLEIRRLGIQGETIRRIRCLPGRITVLRAYTDQELELYSRAIAGTSTARFSILVDELPFRREDHIFIGFDESFSDDSRTVLQFLLDSGMKEKIVSACLLKFGLGGYDNHAVNSLSDGEAQTLRILAATRQPQRIVILKDPFTAISEQWRELLAQLLVDHVDKGHATVLVVHLSYRPACWIENEYISRVQLEGPRKPTIGFGGNAGMDAELLERLRKEAGLDLSVSSATVVAPQAQTFAHLGHKKPNTLSENNIQVKDSEPRVERNKIILWSKAALTLPSSIPFRSVLLSLWLLVLVAFIWNFYFPFFPESTEPFFILPSQPKMSMPKEIVNGESEASASKQIPLSKPSSNMQSVIEDYPKEIRNSVRLAFLQPEKLLVLNRTSVLDGQDEEKQKLEALLQAMKGNEASMQEADTFSIQN</sequence>
<gene>
    <name evidence="3" type="ORF">GYA55_06760</name>
</gene>
<keyword evidence="2" id="KW-1133">Transmembrane helix</keyword>
<reference evidence="3 4" key="1">
    <citation type="journal article" date="2020" name="Biotechnol. Biofuels">
        <title>New insights from the biogas microbiome by comprehensive genome-resolved metagenomics of nearly 1600 species originating from multiple anaerobic digesters.</title>
        <authorList>
            <person name="Campanaro S."/>
            <person name="Treu L."/>
            <person name="Rodriguez-R L.M."/>
            <person name="Kovalovszki A."/>
            <person name="Ziels R.M."/>
            <person name="Maus I."/>
            <person name="Zhu X."/>
            <person name="Kougias P.G."/>
            <person name="Basile A."/>
            <person name="Luo G."/>
            <person name="Schluter A."/>
            <person name="Konstantinidis K.T."/>
            <person name="Angelidaki I."/>
        </authorList>
    </citation>
    <scope>NUCLEOTIDE SEQUENCE [LARGE SCALE GENOMIC DNA]</scope>
    <source>
        <strain evidence="3">AS27yjCOA_65</strain>
    </source>
</reference>
<dbReference type="Gene3D" id="3.40.50.300">
    <property type="entry name" value="P-loop containing nucleotide triphosphate hydrolases"/>
    <property type="match status" value="1"/>
</dbReference>
<dbReference type="Proteomes" id="UP000524246">
    <property type="component" value="Unassembled WGS sequence"/>
</dbReference>
<keyword evidence="2" id="KW-0472">Membrane</keyword>
<comment type="caution">
    <text evidence="3">The sequence shown here is derived from an EMBL/GenBank/DDBJ whole genome shotgun (WGS) entry which is preliminary data.</text>
</comment>